<proteinExistence type="predicted"/>
<accession>A0AAD3T309</accession>
<dbReference type="PANTHER" id="PTHR39741:SF14">
    <property type="entry name" value="F-BOX DOMAIN-CONTAINING PROTEIN"/>
    <property type="match status" value="1"/>
</dbReference>
<dbReference type="PANTHER" id="PTHR39741">
    <property type="entry name" value="F-BOX DOMAIN CONTAINING PROTEIN, EXPRESSED"/>
    <property type="match status" value="1"/>
</dbReference>
<dbReference type="AlphaFoldDB" id="A0AAD3T309"/>
<name>A0AAD3T309_NEPGR</name>
<gene>
    <name evidence="2" type="ORF">Nepgr_023541</name>
</gene>
<comment type="caution">
    <text evidence="2">The sequence shown here is derived from an EMBL/GenBank/DDBJ whole genome shotgun (WGS) entry which is preliminary data.</text>
</comment>
<dbReference type="Proteomes" id="UP001279734">
    <property type="component" value="Unassembled WGS sequence"/>
</dbReference>
<sequence length="376" mass="41984">MEIQNDLLDSLDRDMLITVLMCLDDPADIVRAGSVSRAWRDFVISNGVCKQICLRLFPQLSSVARLIDISNRMEKPVDVECSSSIEWDYEKMEHRTYASLAQRLTSSEMESCIAAAISASSTDNDPEESIQNTLEPRDRVGRRASYWSSSGQKNAAVPEKLTYKLVSDICVITEISVQPFQAFFQANSPIYSAKAVRFHMGHQILSDNGEGDHQGQGGKQSDDGKFIWTYTSEEFPMAQEKCLQKFKLPQAVLCIGGILQIELLGRVQKQEMDGLLYICITHVQVMGRSLSPVFGVEILEPSGKFLLKYDSQARYCPPTSAGGSVETPEGSMLAPGLLQRRHVRGWEILNLFRGNIGVEVYDSDDENNDSDEEFDA</sequence>
<dbReference type="Gene3D" id="1.20.1280.50">
    <property type="match status" value="1"/>
</dbReference>
<feature type="domain" description="F-box" evidence="1">
    <location>
        <begin position="14"/>
        <end position="55"/>
    </location>
</feature>
<dbReference type="SUPFAM" id="SSF81383">
    <property type="entry name" value="F-box domain"/>
    <property type="match status" value="1"/>
</dbReference>
<dbReference type="InterPro" id="IPR036047">
    <property type="entry name" value="F-box-like_dom_sf"/>
</dbReference>
<keyword evidence="3" id="KW-1185">Reference proteome</keyword>
<organism evidence="2 3">
    <name type="scientific">Nepenthes gracilis</name>
    <name type="common">Slender pitcher plant</name>
    <dbReference type="NCBI Taxonomy" id="150966"/>
    <lineage>
        <taxon>Eukaryota</taxon>
        <taxon>Viridiplantae</taxon>
        <taxon>Streptophyta</taxon>
        <taxon>Embryophyta</taxon>
        <taxon>Tracheophyta</taxon>
        <taxon>Spermatophyta</taxon>
        <taxon>Magnoliopsida</taxon>
        <taxon>eudicotyledons</taxon>
        <taxon>Gunneridae</taxon>
        <taxon>Pentapetalae</taxon>
        <taxon>Caryophyllales</taxon>
        <taxon>Nepenthaceae</taxon>
        <taxon>Nepenthes</taxon>
    </lineage>
</organism>
<evidence type="ECO:0000313" key="3">
    <source>
        <dbReference type="Proteomes" id="UP001279734"/>
    </source>
</evidence>
<dbReference type="Pfam" id="PF12937">
    <property type="entry name" value="F-box-like"/>
    <property type="match status" value="1"/>
</dbReference>
<dbReference type="InterPro" id="IPR001810">
    <property type="entry name" value="F-box_dom"/>
</dbReference>
<evidence type="ECO:0000259" key="1">
    <source>
        <dbReference type="Pfam" id="PF12937"/>
    </source>
</evidence>
<evidence type="ECO:0000313" key="2">
    <source>
        <dbReference type="EMBL" id="GMH21699.1"/>
    </source>
</evidence>
<reference evidence="2" key="1">
    <citation type="submission" date="2023-05" db="EMBL/GenBank/DDBJ databases">
        <title>Nepenthes gracilis genome sequencing.</title>
        <authorList>
            <person name="Fukushima K."/>
        </authorList>
    </citation>
    <scope>NUCLEOTIDE SEQUENCE</scope>
    <source>
        <strain evidence="2">SING2019-196</strain>
    </source>
</reference>
<dbReference type="EMBL" id="BSYO01000023">
    <property type="protein sequence ID" value="GMH21699.1"/>
    <property type="molecule type" value="Genomic_DNA"/>
</dbReference>
<protein>
    <recommendedName>
        <fullName evidence="1">F-box domain-containing protein</fullName>
    </recommendedName>
</protein>
<dbReference type="InterPro" id="IPR055336">
    <property type="entry name" value="At4g00755-like"/>
</dbReference>